<comment type="caution">
    <text evidence="1">The sequence shown here is derived from an EMBL/GenBank/DDBJ whole genome shotgun (WGS) entry which is preliminary data.</text>
</comment>
<protein>
    <submittedName>
        <fullName evidence="1">Uncharacterized protein</fullName>
    </submittedName>
</protein>
<evidence type="ECO:0000313" key="2">
    <source>
        <dbReference type="Proteomes" id="UP000822993"/>
    </source>
</evidence>
<gene>
    <name evidence="1" type="ORF">H9623_13275</name>
</gene>
<organism evidence="1 2">
    <name type="scientific">Oerskovia douganii</name>
    <dbReference type="NCBI Taxonomy" id="2762210"/>
    <lineage>
        <taxon>Bacteria</taxon>
        <taxon>Bacillati</taxon>
        <taxon>Actinomycetota</taxon>
        <taxon>Actinomycetes</taxon>
        <taxon>Micrococcales</taxon>
        <taxon>Cellulomonadaceae</taxon>
        <taxon>Oerskovia</taxon>
    </lineage>
</organism>
<accession>A0A9D5UC06</accession>
<keyword evidence="2" id="KW-1185">Reference proteome</keyword>
<name>A0A9D5UC06_9CELL</name>
<dbReference type="RefSeq" id="WP_193720525.1">
    <property type="nucleotide sequence ID" value="NZ_JACSPN010000017.1"/>
</dbReference>
<proteinExistence type="predicted"/>
<reference evidence="1 2" key="1">
    <citation type="submission" date="2020-08" db="EMBL/GenBank/DDBJ databases">
        <title>A Genomic Blueprint of the Chicken Gut Microbiome.</title>
        <authorList>
            <person name="Gilroy R."/>
            <person name="Ravi A."/>
            <person name="Getino M."/>
            <person name="Pursley I."/>
            <person name="Horton D.L."/>
            <person name="Alikhan N.-F."/>
            <person name="Baker D."/>
            <person name="Gharbi K."/>
            <person name="Hall N."/>
            <person name="Watson M."/>
            <person name="Adriaenssens E.M."/>
            <person name="Foster-Nyarko E."/>
            <person name="Jarju S."/>
            <person name="Secka A."/>
            <person name="Antonio M."/>
            <person name="Oren A."/>
            <person name="Chaudhuri R."/>
            <person name="La Ragione R.M."/>
            <person name="Hildebrand F."/>
            <person name="Pallen M.J."/>
        </authorList>
    </citation>
    <scope>NUCLEOTIDE SEQUENCE [LARGE SCALE GENOMIC DNA]</scope>
    <source>
        <strain evidence="1 2">Sa1BUA8</strain>
    </source>
</reference>
<dbReference type="AlphaFoldDB" id="A0A9D5UC06"/>
<dbReference type="Proteomes" id="UP000822993">
    <property type="component" value="Unassembled WGS sequence"/>
</dbReference>
<sequence>MTAADLHAATLALLRTIGTVTIHDGKVPPSPAGDAAGRTYPYAVLWPSAGFYPGTDADTLCEEPGDELTWPVQVTVAAGDPTWCLQAADLVRKKLNKARLTPRSGLLRQDEVSIPATLDPAVSPARWFIPLLFRTQSA</sequence>
<dbReference type="EMBL" id="JACSPN010000017">
    <property type="protein sequence ID" value="MBE7701266.1"/>
    <property type="molecule type" value="Genomic_DNA"/>
</dbReference>
<evidence type="ECO:0000313" key="1">
    <source>
        <dbReference type="EMBL" id="MBE7701266.1"/>
    </source>
</evidence>